<dbReference type="InterPro" id="IPR031930">
    <property type="entry name" value="HK_sensor"/>
</dbReference>
<keyword evidence="4" id="KW-0597">Phosphoprotein</keyword>
<evidence type="ECO:0000256" key="6">
    <source>
        <dbReference type="ARBA" id="ARBA00022692"/>
    </source>
</evidence>
<evidence type="ECO:0000256" key="11">
    <source>
        <dbReference type="SAM" id="Phobius"/>
    </source>
</evidence>
<dbReference type="InterPro" id="IPR003594">
    <property type="entry name" value="HATPase_dom"/>
</dbReference>
<evidence type="ECO:0000256" key="7">
    <source>
        <dbReference type="ARBA" id="ARBA00022777"/>
    </source>
</evidence>
<sequence length="448" mass="50519">MRRHPLLWKLALLQVGFCLLLTWLIWTWGLSVERSTYFLSPEDQQYLARYAQQAEAAWEKDGAGGAQAYRQHLQNAEHTWVALVGPRLESLGTTPLSANEAGRLTFMRKLDWPMSRRLQDELPYVSIEFPAHPENGRLVIQLPEHMLPTGLTPWTHIITHGVAPTLLALLLGLALYRQLVVPLNRLRDRADALRADDLQSPGLPLQERRDELGELAQAFEHMAARLRQSLEQQRLLLRTLSHELRTPLARLRIAHDSNLAPEQLRERLGREVDDMQKLLVDTLDLAWMDTEHPQLPTEPVLVLSVWEALCEDACFESGWSHARLPSSLGTDCEVQAHLDSLAQAMENLLRNAIRHSPPQGEISLDGWREGDHWHLRLRDHGPGVPQAQLEHIFSPYQRLPGSGAGFGLGLAIARRAIELQGGRLWASNAQPGLCLHILLPASAKCLES</sequence>
<feature type="transmembrane region" description="Helical" evidence="11">
    <location>
        <begin position="7"/>
        <end position="26"/>
    </location>
</feature>
<feature type="domain" description="Histidine kinase" evidence="12">
    <location>
        <begin position="239"/>
        <end position="443"/>
    </location>
</feature>
<evidence type="ECO:0000256" key="8">
    <source>
        <dbReference type="ARBA" id="ARBA00022989"/>
    </source>
</evidence>
<dbReference type="SMART" id="SM00387">
    <property type="entry name" value="HATPase_c"/>
    <property type="match status" value="1"/>
</dbReference>
<dbReference type="CDD" id="cd06225">
    <property type="entry name" value="HAMP"/>
    <property type="match status" value="1"/>
</dbReference>
<evidence type="ECO:0000256" key="3">
    <source>
        <dbReference type="ARBA" id="ARBA00012438"/>
    </source>
</evidence>
<evidence type="ECO:0000256" key="5">
    <source>
        <dbReference type="ARBA" id="ARBA00022679"/>
    </source>
</evidence>
<dbReference type="InterPro" id="IPR038428">
    <property type="entry name" value="HK_sensor_dom_sf"/>
</dbReference>
<evidence type="ECO:0000256" key="10">
    <source>
        <dbReference type="ARBA" id="ARBA00023136"/>
    </source>
</evidence>
<dbReference type="RefSeq" id="WP_203482524.1">
    <property type="nucleotide sequence ID" value="NZ_JACOPV010000019.1"/>
</dbReference>
<dbReference type="InterPro" id="IPR005467">
    <property type="entry name" value="His_kinase_dom"/>
</dbReference>
<dbReference type="Gene3D" id="1.10.287.130">
    <property type="match status" value="1"/>
</dbReference>
<dbReference type="InterPro" id="IPR050428">
    <property type="entry name" value="TCS_sensor_his_kinase"/>
</dbReference>
<dbReference type="InterPro" id="IPR036097">
    <property type="entry name" value="HisK_dim/P_sf"/>
</dbReference>
<gene>
    <name evidence="14" type="ORF">H8F21_25065</name>
</gene>
<dbReference type="PRINTS" id="PR00344">
    <property type="entry name" value="BCTRLSENSOR"/>
</dbReference>
<keyword evidence="6 11" id="KW-0812">Transmembrane</keyword>
<organism evidence="14 15">
    <name type="scientific">Pseudomonas arcuscaelestis</name>
    <dbReference type="NCBI Taxonomy" id="2710591"/>
    <lineage>
        <taxon>Bacteria</taxon>
        <taxon>Pseudomonadati</taxon>
        <taxon>Pseudomonadota</taxon>
        <taxon>Gammaproteobacteria</taxon>
        <taxon>Pseudomonadales</taxon>
        <taxon>Pseudomonadaceae</taxon>
        <taxon>Pseudomonas</taxon>
    </lineage>
</organism>
<keyword evidence="9" id="KW-0902">Two-component regulatory system</keyword>
<dbReference type="SUPFAM" id="SSF55874">
    <property type="entry name" value="ATPase domain of HSP90 chaperone/DNA topoisomerase II/histidine kinase"/>
    <property type="match status" value="1"/>
</dbReference>
<dbReference type="GO" id="GO:0016301">
    <property type="term" value="F:kinase activity"/>
    <property type="evidence" value="ECO:0007669"/>
    <property type="project" value="UniProtKB-KW"/>
</dbReference>
<dbReference type="Gene3D" id="1.10.8.500">
    <property type="entry name" value="HAMP domain in histidine kinase"/>
    <property type="match status" value="1"/>
</dbReference>
<dbReference type="PANTHER" id="PTHR45436:SF15">
    <property type="entry name" value="SENSOR HISTIDINE KINASE CUSS"/>
    <property type="match status" value="1"/>
</dbReference>
<dbReference type="InterPro" id="IPR003661">
    <property type="entry name" value="HisK_dim/P_dom"/>
</dbReference>
<dbReference type="InterPro" id="IPR004358">
    <property type="entry name" value="Sig_transdc_His_kin-like_C"/>
</dbReference>
<keyword evidence="10 11" id="KW-0472">Membrane</keyword>
<evidence type="ECO:0000256" key="2">
    <source>
        <dbReference type="ARBA" id="ARBA00004141"/>
    </source>
</evidence>
<proteinExistence type="predicted"/>
<keyword evidence="5" id="KW-0808">Transferase</keyword>
<dbReference type="Pfam" id="PF00512">
    <property type="entry name" value="HisKA"/>
    <property type="match status" value="1"/>
</dbReference>
<evidence type="ECO:0000313" key="14">
    <source>
        <dbReference type="EMBL" id="MBM5460843.1"/>
    </source>
</evidence>
<evidence type="ECO:0000256" key="9">
    <source>
        <dbReference type="ARBA" id="ARBA00023012"/>
    </source>
</evidence>
<reference evidence="14 15" key="1">
    <citation type="submission" date="2020-08" db="EMBL/GenBank/DDBJ databases">
        <title>Description of novel Pseudomonas species.</title>
        <authorList>
            <person name="Duman M."/>
            <person name="Mulet M."/>
            <person name="Altun S."/>
            <person name="Saticioglu I.B."/>
            <person name="Lalucat J."/>
            <person name="Garcia-Valdes E."/>
        </authorList>
    </citation>
    <scope>NUCLEOTIDE SEQUENCE [LARGE SCALE GENOMIC DNA]</scope>
    <source>
        <strain evidence="14 15">P66</strain>
    </source>
</reference>
<dbReference type="EMBL" id="JACOPV010000019">
    <property type="protein sequence ID" value="MBM5460843.1"/>
    <property type="molecule type" value="Genomic_DNA"/>
</dbReference>
<dbReference type="CDD" id="cd00082">
    <property type="entry name" value="HisKA"/>
    <property type="match status" value="1"/>
</dbReference>
<dbReference type="InterPro" id="IPR036890">
    <property type="entry name" value="HATPase_C_sf"/>
</dbReference>
<dbReference type="Gene3D" id="3.30.450.170">
    <property type="entry name" value="Two-component histidine kinase, sensor domain"/>
    <property type="match status" value="1"/>
</dbReference>
<name>A0ABS2C4P3_9PSED</name>
<keyword evidence="8 11" id="KW-1133">Transmembrane helix</keyword>
<dbReference type="InterPro" id="IPR003660">
    <property type="entry name" value="HAMP_dom"/>
</dbReference>
<dbReference type="SMART" id="SM00304">
    <property type="entry name" value="HAMP"/>
    <property type="match status" value="1"/>
</dbReference>
<protein>
    <recommendedName>
        <fullName evidence="3">histidine kinase</fullName>
        <ecNumber evidence="3">2.7.13.3</ecNumber>
    </recommendedName>
</protein>
<dbReference type="Pfam" id="PF02518">
    <property type="entry name" value="HATPase_c"/>
    <property type="match status" value="1"/>
</dbReference>
<dbReference type="EC" id="2.7.13.3" evidence="3"/>
<comment type="caution">
    <text evidence="14">The sequence shown here is derived from an EMBL/GenBank/DDBJ whole genome shotgun (WGS) entry which is preliminary data.</text>
</comment>
<evidence type="ECO:0000259" key="12">
    <source>
        <dbReference type="PROSITE" id="PS50109"/>
    </source>
</evidence>
<dbReference type="Pfam" id="PF16750">
    <property type="entry name" value="HK_sensor"/>
    <property type="match status" value="1"/>
</dbReference>
<dbReference type="PROSITE" id="PS50109">
    <property type="entry name" value="HIS_KIN"/>
    <property type="match status" value="1"/>
</dbReference>
<dbReference type="PANTHER" id="PTHR45436">
    <property type="entry name" value="SENSOR HISTIDINE KINASE YKOH"/>
    <property type="match status" value="1"/>
</dbReference>
<comment type="subcellular location">
    <subcellularLocation>
        <location evidence="2">Membrane</location>
        <topology evidence="2">Multi-pass membrane protein</topology>
    </subcellularLocation>
</comment>
<accession>A0ABS2C4P3</accession>
<keyword evidence="15" id="KW-1185">Reference proteome</keyword>
<dbReference type="SUPFAM" id="SSF47384">
    <property type="entry name" value="Homodimeric domain of signal transducing histidine kinase"/>
    <property type="match status" value="1"/>
</dbReference>
<dbReference type="PROSITE" id="PS50885">
    <property type="entry name" value="HAMP"/>
    <property type="match status" value="1"/>
</dbReference>
<dbReference type="Pfam" id="PF00672">
    <property type="entry name" value="HAMP"/>
    <property type="match status" value="1"/>
</dbReference>
<dbReference type="SUPFAM" id="SSF158472">
    <property type="entry name" value="HAMP domain-like"/>
    <property type="match status" value="1"/>
</dbReference>
<feature type="domain" description="HAMP" evidence="13">
    <location>
        <begin position="177"/>
        <end position="231"/>
    </location>
</feature>
<dbReference type="Proteomes" id="UP000745663">
    <property type="component" value="Unassembled WGS sequence"/>
</dbReference>
<evidence type="ECO:0000256" key="1">
    <source>
        <dbReference type="ARBA" id="ARBA00000085"/>
    </source>
</evidence>
<dbReference type="Gene3D" id="3.30.565.10">
    <property type="entry name" value="Histidine kinase-like ATPase, C-terminal domain"/>
    <property type="match status" value="1"/>
</dbReference>
<keyword evidence="7 14" id="KW-0418">Kinase</keyword>
<comment type="catalytic activity">
    <reaction evidence="1">
        <text>ATP + protein L-histidine = ADP + protein N-phospho-L-histidine.</text>
        <dbReference type="EC" id="2.7.13.3"/>
    </reaction>
</comment>
<evidence type="ECO:0000259" key="13">
    <source>
        <dbReference type="PROSITE" id="PS50885"/>
    </source>
</evidence>
<dbReference type="SMART" id="SM00388">
    <property type="entry name" value="HisKA"/>
    <property type="match status" value="1"/>
</dbReference>
<evidence type="ECO:0000256" key="4">
    <source>
        <dbReference type="ARBA" id="ARBA00022553"/>
    </source>
</evidence>
<evidence type="ECO:0000313" key="15">
    <source>
        <dbReference type="Proteomes" id="UP000745663"/>
    </source>
</evidence>